<dbReference type="PROSITE" id="PS51465">
    <property type="entry name" value="KAZAL_2"/>
    <property type="match status" value="5"/>
</dbReference>
<feature type="domain" description="Kazal-like" evidence="6">
    <location>
        <begin position="234"/>
        <end position="288"/>
    </location>
</feature>
<dbReference type="EMBL" id="JARAKH010000026">
    <property type="protein sequence ID" value="KAK8389987.1"/>
    <property type="molecule type" value="Genomic_DNA"/>
</dbReference>
<evidence type="ECO:0000256" key="3">
    <source>
        <dbReference type="ARBA" id="ARBA00023157"/>
    </source>
</evidence>
<protein>
    <recommendedName>
        <fullName evidence="6">Kazal-like domain-containing protein</fullName>
    </recommendedName>
</protein>
<dbReference type="AlphaFoldDB" id="A0AAW0TUN3"/>
<keyword evidence="5" id="KW-0732">Signal</keyword>
<evidence type="ECO:0000256" key="5">
    <source>
        <dbReference type="SAM" id="SignalP"/>
    </source>
</evidence>
<sequence>MRSGILLLLVVMVVMPDGYLADQCPLNCPLQYHPVCGSNEVTYANMCEMEKDRLCDNKGDLSVSFCGMCLNPTEVVSCCPLECPDIVEPVCGTDGRDYASPCEVDEARLCYRVNVHVDYYGTCKPHTPPPPPCPLPCPPVFKPVCGSDGMTYPTLCDMKNNACNNNLDLQMVSVGGCDPHCPVECTDEFEYMPVCGSDGRTYDNLCSLEFAQMCYDSLLSYAYDGICTYVYHDEESASDGDSPAPCPAEYAPVCGSDGNTYNNTCELDAVKTTTDSTLTVANEGECESSEASDGGNGAANVRQCADDGGAACVDKHGRQAGRSCSEVVGRDVVINKQGSLSPIYTNRSQGRGKRREIHAGDSNSCRGANTDHRANSDTASPEQRPAKCKLDAAKTSNNSALTVALLDNV</sequence>
<proteinExistence type="predicted"/>
<feature type="signal peptide" evidence="5">
    <location>
        <begin position="1"/>
        <end position="21"/>
    </location>
</feature>
<organism evidence="7 8">
    <name type="scientific">Scylla paramamosain</name>
    <name type="common">Mud crab</name>
    <dbReference type="NCBI Taxonomy" id="85552"/>
    <lineage>
        <taxon>Eukaryota</taxon>
        <taxon>Metazoa</taxon>
        <taxon>Ecdysozoa</taxon>
        <taxon>Arthropoda</taxon>
        <taxon>Crustacea</taxon>
        <taxon>Multicrustacea</taxon>
        <taxon>Malacostraca</taxon>
        <taxon>Eumalacostraca</taxon>
        <taxon>Eucarida</taxon>
        <taxon>Decapoda</taxon>
        <taxon>Pleocyemata</taxon>
        <taxon>Brachyura</taxon>
        <taxon>Eubrachyura</taxon>
        <taxon>Portunoidea</taxon>
        <taxon>Portunidae</taxon>
        <taxon>Portuninae</taxon>
        <taxon>Scylla</taxon>
    </lineage>
</organism>
<feature type="region of interest" description="Disordered" evidence="4">
    <location>
        <begin position="340"/>
        <end position="391"/>
    </location>
</feature>
<keyword evidence="1" id="KW-0646">Protease inhibitor</keyword>
<gene>
    <name evidence="7" type="ORF">O3P69_012902</name>
</gene>
<feature type="domain" description="Kazal-like" evidence="6">
    <location>
        <begin position="18"/>
        <end position="71"/>
    </location>
</feature>
<evidence type="ECO:0000313" key="8">
    <source>
        <dbReference type="Proteomes" id="UP001487740"/>
    </source>
</evidence>
<dbReference type="GO" id="GO:0030154">
    <property type="term" value="P:cell differentiation"/>
    <property type="evidence" value="ECO:0007669"/>
    <property type="project" value="TreeGrafter"/>
</dbReference>
<dbReference type="CDD" id="cd00104">
    <property type="entry name" value="KAZAL_FS"/>
    <property type="match status" value="5"/>
</dbReference>
<dbReference type="GO" id="GO:0005576">
    <property type="term" value="C:extracellular region"/>
    <property type="evidence" value="ECO:0007669"/>
    <property type="project" value="TreeGrafter"/>
</dbReference>
<dbReference type="InterPro" id="IPR050653">
    <property type="entry name" value="Prot_Inhib_GrowthFact_Antg"/>
</dbReference>
<keyword evidence="3" id="KW-1015">Disulfide bond</keyword>
<dbReference type="Proteomes" id="UP001487740">
    <property type="component" value="Unassembled WGS sequence"/>
</dbReference>
<evidence type="ECO:0000256" key="2">
    <source>
        <dbReference type="ARBA" id="ARBA00022900"/>
    </source>
</evidence>
<feature type="domain" description="Kazal-like" evidence="6">
    <location>
        <begin position="73"/>
        <end position="125"/>
    </location>
</feature>
<dbReference type="Gene3D" id="3.30.60.30">
    <property type="match status" value="5"/>
</dbReference>
<dbReference type="InterPro" id="IPR002350">
    <property type="entry name" value="Kazal_dom"/>
</dbReference>
<dbReference type="InterPro" id="IPR036058">
    <property type="entry name" value="Kazal_dom_sf"/>
</dbReference>
<evidence type="ECO:0000256" key="1">
    <source>
        <dbReference type="ARBA" id="ARBA00022690"/>
    </source>
</evidence>
<evidence type="ECO:0000259" key="6">
    <source>
        <dbReference type="PROSITE" id="PS51465"/>
    </source>
</evidence>
<dbReference type="SUPFAM" id="SSF100895">
    <property type="entry name" value="Kazal-type serine protease inhibitors"/>
    <property type="match status" value="5"/>
</dbReference>
<dbReference type="Pfam" id="PF07648">
    <property type="entry name" value="Kazal_2"/>
    <property type="match status" value="4"/>
</dbReference>
<feature type="compositionally biased region" description="Polar residues" evidence="4">
    <location>
        <begin position="340"/>
        <end position="349"/>
    </location>
</feature>
<accession>A0AAW0TUN3</accession>
<name>A0AAW0TUN3_SCYPA</name>
<feature type="domain" description="Kazal-like" evidence="6">
    <location>
        <begin position="180"/>
        <end position="229"/>
    </location>
</feature>
<feature type="chain" id="PRO_5043486115" description="Kazal-like domain-containing protein" evidence="5">
    <location>
        <begin position="22"/>
        <end position="409"/>
    </location>
</feature>
<dbReference type="Pfam" id="PF00050">
    <property type="entry name" value="Kazal_1"/>
    <property type="match status" value="1"/>
</dbReference>
<feature type="domain" description="Kazal-like" evidence="6">
    <location>
        <begin position="127"/>
        <end position="179"/>
    </location>
</feature>
<dbReference type="PANTHER" id="PTHR10913:SF45">
    <property type="entry name" value="FOLLISTATIN, ISOFORM A-RELATED"/>
    <property type="match status" value="1"/>
</dbReference>
<comment type="caution">
    <text evidence="7">The sequence shown here is derived from an EMBL/GenBank/DDBJ whole genome shotgun (WGS) entry which is preliminary data.</text>
</comment>
<dbReference type="PANTHER" id="PTHR10913">
    <property type="entry name" value="FOLLISTATIN-RELATED"/>
    <property type="match status" value="1"/>
</dbReference>
<keyword evidence="2" id="KW-0722">Serine protease inhibitor</keyword>
<evidence type="ECO:0000256" key="4">
    <source>
        <dbReference type="SAM" id="MobiDB-lite"/>
    </source>
</evidence>
<dbReference type="SMART" id="SM00280">
    <property type="entry name" value="KAZAL"/>
    <property type="match status" value="5"/>
</dbReference>
<evidence type="ECO:0000313" key="7">
    <source>
        <dbReference type="EMBL" id="KAK8389987.1"/>
    </source>
</evidence>
<keyword evidence="8" id="KW-1185">Reference proteome</keyword>
<reference evidence="7 8" key="1">
    <citation type="submission" date="2023-03" db="EMBL/GenBank/DDBJ databases">
        <title>High-quality genome of Scylla paramamosain provides insights in environmental adaptation.</title>
        <authorList>
            <person name="Zhang L."/>
        </authorList>
    </citation>
    <scope>NUCLEOTIDE SEQUENCE [LARGE SCALE GENOMIC DNA]</scope>
    <source>
        <strain evidence="7">LZ_2023a</strain>
        <tissue evidence="7">Muscle</tissue>
    </source>
</reference>